<protein>
    <submittedName>
        <fullName evidence="1">Uncharacterized protein</fullName>
    </submittedName>
</protein>
<dbReference type="Proteomes" id="UP000324222">
    <property type="component" value="Unassembled WGS sequence"/>
</dbReference>
<dbReference type="AlphaFoldDB" id="A0A5B7HAI5"/>
<evidence type="ECO:0000313" key="1">
    <source>
        <dbReference type="EMBL" id="MPC68092.1"/>
    </source>
</evidence>
<name>A0A5B7HAI5_PORTR</name>
<gene>
    <name evidence="1" type="ORF">E2C01_062284</name>
</gene>
<sequence length="85" mass="9524">MWAAPIVATDGGKLHMRRLVPVVVVVVGGQLAKGTKSEKKAYWVASFLKGHMSYPKFRDRCLETSLPLHSWAMETMAMILPIRVE</sequence>
<reference evidence="1 2" key="1">
    <citation type="submission" date="2019-05" db="EMBL/GenBank/DDBJ databases">
        <title>Another draft genome of Portunus trituberculatus and its Hox gene families provides insights of decapod evolution.</title>
        <authorList>
            <person name="Jeong J.-H."/>
            <person name="Song I."/>
            <person name="Kim S."/>
            <person name="Choi T."/>
            <person name="Kim D."/>
            <person name="Ryu S."/>
            <person name="Kim W."/>
        </authorList>
    </citation>
    <scope>NUCLEOTIDE SEQUENCE [LARGE SCALE GENOMIC DNA]</scope>
    <source>
        <tissue evidence="1">Muscle</tissue>
    </source>
</reference>
<comment type="caution">
    <text evidence="1">The sequence shown here is derived from an EMBL/GenBank/DDBJ whole genome shotgun (WGS) entry which is preliminary data.</text>
</comment>
<dbReference type="EMBL" id="VSRR010027274">
    <property type="protein sequence ID" value="MPC68092.1"/>
    <property type="molecule type" value="Genomic_DNA"/>
</dbReference>
<accession>A0A5B7HAI5</accession>
<evidence type="ECO:0000313" key="2">
    <source>
        <dbReference type="Proteomes" id="UP000324222"/>
    </source>
</evidence>
<keyword evidence="2" id="KW-1185">Reference proteome</keyword>
<proteinExistence type="predicted"/>
<organism evidence="1 2">
    <name type="scientific">Portunus trituberculatus</name>
    <name type="common">Swimming crab</name>
    <name type="synonym">Neptunus trituberculatus</name>
    <dbReference type="NCBI Taxonomy" id="210409"/>
    <lineage>
        <taxon>Eukaryota</taxon>
        <taxon>Metazoa</taxon>
        <taxon>Ecdysozoa</taxon>
        <taxon>Arthropoda</taxon>
        <taxon>Crustacea</taxon>
        <taxon>Multicrustacea</taxon>
        <taxon>Malacostraca</taxon>
        <taxon>Eumalacostraca</taxon>
        <taxon>Eucarida</taxon>
        <taxon>Decapoda</taxon>
        <taxon>Pleocyemata</taxon>
        <taxon>Brachyura</taxon>
        <taxon>Eubrachyura</taxon>
        <taxon>Portunoidea</taxon>
        <taxon>Portunidae</taxon>
        <taxon>Portuninae</taxon>
        <taxon>Portunus</taxon>
    </lineage>
</organism>